<evidence type="ECO:0000313" key="5">
    <source>
        <dbReference type="Proteomes" id="UP001143192"/>
    </source>
</evidence>
<keyword evidence="2" id="KW-0472">Membrane</keyword>
<dbReference type="GO" id="GO:0005886">
    <property type="term" value="C:plasma membrane"/>
    <property type="evidence" value="ECO:0007669"/>
    <property type="project" value="UniProtKB-SubCell"/>
</dbReference>
<reference evidence="4" key="1">
    <citation type="journal article" date="2022" name="Arch. Microbiol.">
        <title>Bacteroides muris sp. nov. isolated from the cecum of wild-derived house mice.</title>
        <authorList>
            <person name="Fokt H."/>
            <person name="Unni R."/>
            <person name="Repnik U."/>
            <person name="Schmitz R.A."/>
            <person name="Bramkamp M."/>
            <person name="Baines J.F."/>
            <person name="Unterweger D."/>
        </authorList>
    </citation>
    <scope>NUCLEOTIDE SEQUENCE</scope>
    <source>
        <strain evidence="4">KH365_2</strain>
    </source>
</reference>
<dbReference type="Proteomes" id="UP001143192">
    <property type="component" value="Unassembled WGS sequence"/>
</dbReference>
<protein>
    <submittedName>
        <fullName evidence="4">TolC family protein</fullName>
    </submittedName>
</protein>
<keyword evidence="2" id="KW-1134">Transmembrane beta strand</keyword>
<dbReference type="Pfam" id="PF02321">
    <property type="entry name" value="OEP"/>
    <property type="match status" value="2"/>
</dbReference>
<evidence type="ECO:0000256" key="1">
    <source>
        <dbReference type="ARBA" id="ARBA00007613"/>
    </source>
</evidence>
<organism evidence="4 5">
    <name type="scientific">Bacteroides muris</name>
    <name type="common">ex Fokt et al. 2023</name>
    <dbReference type="NCBI Taxonomy" id="2937417"/>
    <lineage>
        <taxon>Bacteria</taxon>
        <taxon>Pseudomonadati</taxon>
        <taxon>Bacteroidota</taxon>
        <taxon>Bacteroidia</taxon>
        <taxon>Bacteroidales</taxon>
        <taxon>Bacteroidaceae</taxon>
        <taxon>Bacteroides</taxon>
    </lineage>
</organism>
<evidence type="ECO:0000256" key="3">
    <source>
        <dbReference type="SAM" id="Coils"/>
    </source>
</evidence>
<comment type="similarity">
    <text evidence="1 2">Belongs to the outer membrane factor (OMF) (TC 1.B.17) family.</text>
</comment>
<keyword evidence="5" id="KW-1185">Reference proteome</keyword>
<gene>
    <name evidence="4" type="ORF">M1B79_16280</name>
</gene>
<comment type="caution">
    <text evidence="4">The sequence shown here is derived from an EMBL/GenBank/DDBJ whole genome shotgun (WGS) entry which is preliminary data.</text>
</comment>
<dbReference type="RefSeq" id="WP_257932400.1">
    <property type="nucleotide sequence ID" value="NZ_JAMZED010000059.1"/>
</dbReference>
<dbReference type="Gene3D" id="2.20.200.10">
    <property type="entry name" value="Outer membrane efflux proteins (OEP)"/>
    <property type="match status" value="1"/>
</dbReference>
<comment type="subcellular location">
    <subcellularLocation>
        <location evidence="2">Cell membrane</location>
        <topology evidence="2">Lipid-anchor</topology>
    </subcellularLocation>
</comment>
<accession>A0A9X2STM1</accession>
<dbReference type="GO" id="GO:0015562">
    <property type="term" value="F:efflux transmembrane transporter activity"/>
    <property type="evidence" value="ECO:0007669"/>
    <property type="project" value="InterPro"/>
</dbReference>
<reference evidence="4" key="2">
    <citation type="submission" date="2022-04" db="EMBL/GenBank/DDBJ databases">
        <authorList>
            <person name="Fokt H."/>
            <person name="Baines J."/>
        </authorList>
    </citation>
    <scope>NUCLEOTIDE SEQUENCE</scope>
    <source>
        <strain evidence="4">KH365_2</strain>
    </source>
</reference>
<dbReference type="PROSITE" id="PS51257">
    <property type="entry name" value="PROKAR_LIPOPROTEIN"/>
    <property type="match status" value="1"/>
</dbReference>
<dbReference type="NCBIfam" id="TIGR01845">
    <property type="entry name" value="outer_NodT"/>
    <property type="match status" value="1"/>
</dbReference>
<dbReference type="Gene3D" id="1.20.1600.10">
    <property type="entry name" value="Outer membrane efflux proteins (OEP)"/>
    <property type="match status" value="1"/>
</dbReference>
<name>A0A9X2STM1_9BACE</name>
<dbReference type="InterPro" id="IPR003423">
    <property type="entry name" value="OMP_efflux"/>
</dbReference>
<dbReference type="EMBL" id="JAMZED010000059">
    <property type="protein sequence ID" value="MCR6506174.1"/>
    <property type="molecule type" value="Genomic_DNA"/>
</dbReference>
<keyword evidence="2" id="KW-0564">Palmitate</keyword>
<evidence type="ECO:0000256" key="2">
    <source>
        <dbReference type="RuleBase" id="RU362097"/>
    </source>
</evidence>
<dbReference type="PANTHER" id="PTHR30203">
    <property type="entry name" value="OUTER MEMBRANE CATION EFFLUX PROTEIN"/>
    <property type="match status" value="1"/>
</dbReference>
<keyword evidence="2" id="KW-0449">Lipoprotein</keyword>
<sequence length="455" mass="50348">MRQIIIAIVIMLLASGCSTYRKYSRPQEITTENIFGVDIVPLDTTTIASIPWREFFKDTRLQILIDTGLANNSDLRIASLRVTQAEASLSAARLAYLPEVSLNPQGNISSYVGDKAVKTYSLGLSMDWEIDIAGKMTNEKRGVFATLQQQRNYRQAVSTQLVATIANSYFNILALDEQLSISKQSLEAWDEIIRALEVRKKVGETNEASVAQAKASRHEVENSILSLSQQLKTMENSLCTLIGWTPQSINRGDLKSQVFPDSLALGIPLQLLENRPDIRQAEYALQTAFYSTNVARAAFYPSLTLGGTIGWTNNSGAAIVNPGNWLLNALGTLTQPLFNRGRNVANLKIAKAQQEEALIAFQQKLLDAGAEVNDALSQWQNAQQRLDVSRQQIEALKDAVRSTRLLMTHSDNGNYLEVLTAQQSFLAAQITETQEKFDKIQGIIKLYHALGGGIR</sequence>
<evidence type="ECO:0000313" key="4">
    <source>
        <dbReference type="EMBL" id="MCR6506174.1"/>
    </source>
</evidence>
<feature type="coiled-coil region" evidence="3">
    <location>
        <begin position="344"/>
        <end position="399"/>
    </location>
</feature>
<keyword evidence="2" id="KW-0812">Transmembrane</keyword>
<dbReference type="PANTHER" id="PTHR30203:SF33">
    <property type="entry name" value="BLR4455 PROTEIN"/>
    <property type="match status" value="1"/>
</dbReference>
<keyword evidence="3" id="KW-0175">Coiled coil</keyword>
<dbReference type="InterPro" id="IPR010131">
    <property type="entry name" value="MdtP/NodT-like"/>
</dbReference>
<dbReference type="SUPFAM" id="SSF56954">
    <property type="entry name" value="Outer membrane efflux proteins (OEP)"/>
    <property type="match status" value="1"/>
</dbReference>
<dbReference type="AlphaFoldDB" id="A0A9X2STM1"/>
<proteinExistence type="inferred from homology"/>